<feature type="domain" description="DUF2428" evidence="4">
    <location>
        <begin position="677"/>
        <end position="918"/>
    </location>
</feature>
<feature type="coiled-coil region" evidence="3">
    <location>
        <begin position="616"/>
        <end position="643"/>
    </location>
</feature>
<organism evidence="7 8">
    <name type="scientific">Geosmithia morbida</name>
    <dbReference type="NCBI Taxonomy" id="1094350"/>
    <lineage>
        <taxon>Eukaryota</taxon>
        <taxon>Fungi</taxon>
        <taxon>Dikarya</taxon>
        <taxon>Ascomycota</taxon>
        <taxon>Pezizomycotina</taxon>
        <taxon>Sordariomycetes</taxon>
        <taxon>Hypocreomycetidae</taxon>
        <taxon>Hypocreales</taxon>
        <taxon>Bionectriaceae</taxon>
        <taxon>Geosmithia</taxon>
    </lineage>
</organism>
<evidence type="ECO:0000256" key="1">
    <source>
        <dbReference type="ARBA" id="ARBA00010409"/>
    </source>
</evidence>
<dbReference type="EMBL" id="JAANYQ010000005">
    <property type="protein sequence ID" value="KAF4124146.1"/>
    <property type="molecule type" value="Genomic_DNA"/>
</dbReference>
<proteinExistence type="inferred from homology"/>
<dbReference type="SUPFAM" id="SSF48371">
    <property type="entry name" value="ARM repeat"/>
    <property type="match status" value="1"/>
</dbReference>
<dbReference type="Pfam" id="PF26523">
    <property type="entry name" value="Trm732_C"/>
    <property type="match status" value="1"/>
</dbReference>
<dbReference type="Proteomes" id="UP000749293">
    <property type="component" value="Unassembled WGS sequence"/>
</dbReference>
<dbReference type="Pfam" id="PF10350">
    <property type="entry name" value="DUF2428"/>
    <property type="match status" value="1"/>
</dbReference>
<dbReference type="GO" id="GO:0030488">
    <property type="term" value="P:tRNA methylation"/>
    <property type="evidence" value="ECO:0007669"/>
    <property type="project" value="TreeGrafter"/>
</dbReference>
<dbReference type="RefSeq" id="XP_035322798.1">
    <property type="nucleotide sequence ID" value="XM_035467832.1"/>
</dbReference>
<dbReference type="InterPro" id="IPR051954">
    <property type="entry name" value="tRNA_methyltransferase_THADA"/>
</dbReference>
<keyword evidence="3" id="KW-0175">Coiled coil</keyword>
<gene>
    <name evidence="7" type="ORF">GMORB2_5862</name>
</gene>
<accession>A0A9P4YW15</accession>
<dbReference type="PANTHER" id="PTHR14387">
    <property type="entry name" value="THADA/DEATH RECEPTOR INTERACTING PROTEIN"/>
    <property type="match status" value="1"/>
</dbReference>
<dbReference type="OrthoDB" id="73997at2759"/>
<evidence type="ECO:0000259" key="5">
    <source>
        <dbReference type="Pfam" id="PF25150"/>
    </source>
</evidence>
<dbReference type="InterPro" id="IPR056842">
    <property type="entry name" value="THADA-like_TPR_C"/>
</dbReference>
<evidence type="ECO:0000313" key="8">
    <source>
        <dbReference type="Proteomes" id="UP000749293"/>
    </source>
</evidence>
<name>A0A9P4YW15_9HYPO</name>
<evidence type="ECO:0000313" key="7">
    <source>
        <dbReference type="EMBL" id="KAF4124146.1"/>
    </source>
</evidence>
<dbReference type="InterPro" id="IPR056843">
    <property type="entry name" value="THADA-like_TPR"/>
</dbReference>
<evidence type="ECO:0000256" key="2">
    <source>
        <dbReference type="ARBA" id="ARBA00022694"/>
    </source>
</evidence>
<protein>
    <recommendedName>
        <fullName evidence="9">DUF2428 domain-containing protein</fullName>
    </recommendedName>
</protein>
<evidence type="ECO:0008006" key="9">
    <source>
        <dbReference type="Google" id="ProtNLM"/>
    </source>
</evidence>
<comment type="caution">
    <text evidence="7">The sequence shown here is derived from an EMBL/GenBank/DDBJ whole genome shotgun (WGS) entry which is preliminary data.</text>
</comment>
<dbReference type="InterPro" id="IPR011989">
    <property type="entry name" value="ARM-like"/>
</dbReference>
<dbReference type="Pfam" id="PF25151">
    <property type="entry name" value="TPR_Trm732_C"/>
    <property type="match status" value="1"/>
</dbReference>
<keyword evidence="2" id="KW-0819">tRNA processing</keyword>
<dbReference type="PANTHER" id="PTHR14387:SF0">
    <property type="entry name" value="DUF2428 DOMAIN-CONTAINING PROTEIN"/>
    <property type="match status" value="1"/>
</dbReference>
<reference evidence="7" key="1">
    <citation type="submission" date="2020-03" db="EMBL/GenBank/DDBJ databases">
        <title>Site-based positive gene gene selection in Geosmithia morbida across the United States reveals a broad range of putative effectors and factors for local host and environmental adapation.</title>
        <authorList>
            <person name="Onufrak A."/>
            <person name="Murdoch R.W."/>
            <person name="Gazis R."/>
            <person name="Huff M."/>
            <person name="Staton M."/>
            <person name="Klingeman W."/>
            <person name="Hadziabdic D."/>
        </authorList>
    </citation>
    <scope>NUCLEOTIDE SEQUENCE</scope>
    <source>
        <strain evidence="7">1262</strain>
    </source>
</reference>
<evidence type="ECO:0000259" key="4">
    <source>
        <dbReference type="Pfam" id="PF10350"/>
    </source>
</evidence>
<feature type="domain" description="tRNA (32-2'-O)-methyltransferase regulator THADA-like TPR repeats region" evidence="5">
    <location>
        <begin position="234"/>
        <end position="542"/>
    </location>
</feature>
<keyword evidence="8" id="KW-1185">Reference proteome</keyword>
<dbReference type="GeneID" id="55972087"/>
<sequence length="1567" mass="174252">MEDQRVLEISNLLENQDQTISWIESQSSEIQAKHAETGILRLLGEAGQPKSSSGNACVRLCSFVERCSKAKSQSLRDWAFSRDVTEKLFTFYTEWNESDQHRSMKLVLDLIVKLMKKNSKPETAVETERELLKTLVSIVVGTSTKPVVKSAIKIIDHFLTKGVFNIDDLRVTYITCRPEAGSSNDEYEVWRKFFVELFQWMRIHFICPTAGRCIVLLYRTIRARDSAQYPELQVETWNQWLLDFLSENPSLLESVKNYVLLPLFKADRSEALRYLHMASNQKVIGTTMDLEMDMTILLQLTALETGKRVGLVEEPALSKDEEGRSGDDTSAIILDEKILTRVLSHPDHEVRSLALSLLISSPSTTRPYSLSAFSLLQKHLGAYFADTDAKFRVDVVTKARDMFKRVRGSICVLKRSIPRARAKDRKMNTAMGEFERSSEQPVVYQNNLISMPEAQLVNCLEYHEKFLRWYIEFLCGGLTPTASYQRHVGSLKALSSIVRMEGQASKTWETADDQELLYDLFDETWMRALFDLTMDPFDDVRDMSAAALREILSSAKYRRFTLKVPGSTVSSSLELRDLMNRSKALAGRTARADHADGAARGAQLVYKFLASGDERLSFLSDLVEQLEGKLAVAQKDLGRAVLEAPVHGDFAALRYIWQVASETKFEQAELDSVRGLQLRIIDCCSRVWNSVKSILCDDSPEGHLPQELEEVDGINTKDVLSYSFRSVHESSNLMRTVVLTIRNKDMEGVISPSSASFAKIGNLSFNQLSTLRHRGAFTTVSTTFATCCQQTKYLGFDGASRGDGLLEEWYKGTMEAIFAQVYTTRRSAGIPSLMTGILSANAPNPSFEQVMEKLMEIASMEARVREKDGTNLPQVHAYNCLKDIFKNSLLTSMGNKSDKYIPQCLELAANGLKCEVWAIRNCGLILLRSLIDCLFGSNESKSMIEAGWDGKTNRIAYHRYPTIPGVLVNLLKSGHRMMSATAADPAGAESVFPSLDIVRRAGPPDLLRDELQVHIAKYLSSPVWHVREMAARTLCSCLLHQQWLGVIKGILQDAINDTTQNSKNHVHGVLLVLKFVIERLGEVGLGWLINNLTDLVSMLKDSKVDEKYGYCPDILAAYLEVVNSISALSLRQSLPVERIDVTLPQRCGSALLKIQTATYRIYTAIGSMTPVEELRAIFLGGDLGADTMATALELLAKIWTASTTPDELVPELCSFYMDLCCGTALSEPRTVAVENLASIIECRLAKGEFDDVDFSRLTQLWATLPFSPVNPSLSNAVLRISGCVTAILQRSQKLPASGLQGWGLMLADAGQDDKGFDTRFSAAGSLRTFFAATGTSCTTEEYLPVLMALYDALNDDDDEVRDEAAAAVKSLIGDALTPLEASDRLVTWLTATFASSDAMRETVVARLTGARSTTTLAWKPASAQLDDALTVDDSLFAVEEQNLFIDEVREAKRWTSALVSMDWSSSSSPLLLKKLDSWLQEGLVRLQKLLEDGYDKGYGPSGWASIPQPFAVCSLVLLGSVTMVTAGHATLELRNAIDRVSQAMRSPNNYLNISGLLVQHFKTLHLG</sequence>
<comment type="similarity">
    <text evidence="1">Belongs to the THADA family.</text>
</comment>
<dbReference type="GO" id="GO:0005829">
    <property type="term" value="C:cytosol"/>
    <property type="evidence" value="ECO:0007669"/>
    <property type="project" value="TreeGrafter"/>
</dbReference>
<dbReference type="Pfam" id="PF25150">
    <property type="entry name" value="TPR_Trm732"/>
    <property type="match status" value="1"/>
</dbReference>
<dbReference type="InterPro" id="IPR019442">
    <property type="entry name" value="THADA/TRM732_DUF2428"/>
</dbReference>
<dbReference type="InterPro" id="IPR016024">
    <property type="entry name" value="ARM-type_fold"/>
</dbReference>
<evidence type="ECO:0000259" key="6">
    <source>
        <dbReference type="Pfam" id="PF25151"/>
    </source>
</evidence>
<dbReference type="Gene3D" id="1.25.10.10">
    <property type="entry name" value="Leucine-rich Repeat Variant"/>
    <property type="match status" value="1"/>
</dbReference>
<feature type="domain" description="tRNA (32-2'-O)-methyltransferase regulator THADA-like C-terminal TPR repeats region" evidence="6">
    <location>
        <begin position="920"/>
        <end position="1075"/>
    </location>
</feature>
<evidence type="ECO:0000256" key="3">
    <source>
        <dbReference type="SAM" id="Coils"/>
    </source>
</evidence>